<reference evidence="1 2" key="1">
    <citation type="submission" date="2018-10" db="EMBL/GenBank/DDBJ databases">
        <title>Genomic Encyclopedia of Archaeal and Bacterial Type Strains, Phase II (KMG-II): from individual species to whole genera.</title>
        <authorList>
            <person name="Goeker M."/>
        </authorList>
    </citation>
    <scope>NUCLEOTIDE SEQUENCE [LARGE SCALE GENOMIC DNA]</scope>
    <source>
        <strain evidence="1 2">DSM 45657</strain>
    </source>
</reference>
<evidence type="ECO:0000313" key="2">
    <source>
        <dbReference type="Proteomes" id="UP000282454"/>
    </source>
</evidence>
<dbReference type="EMBL" id="RCDD01000005">
    <property type="protein sequence ID" value="RLK55070.1"/>
    <property type="molecule type" value="Genomic_DNA"/>
</dbReference>
<evidence type="ECO:0000313" key="1">
    <source>
        <dbReference type="EMBL" id="RLK55070.1"/>
    </source>
</evidence>
<dbReference type="SUPFAM" id="SSF53756">
    <property type="entry name" value="UDP-Glycosyltransferase/glycogen phosphorylase"/>
    <property type="match status" value="1"/>
</dbReference>
<comment type="caution">
    <text evidence="1">The sequence shown here is derived from an EMBL/GenBank/DDBJ whole genome shotgun (WGS) entry which is preliminary data.</text>
</comment>
<accession>A0A421AZ23</accession>
<sequence length="517" mass="54853">MTGVWETVRGERRVLVVVRTPAAWGRLGDVLPSLLGDLRVQVVFTVDEGSVFAGGLGDRLRAAGAVVVPWGQACREKFDLALAASDNGELHLLNAPLVLMPHGAGYHRRAAADPTAVSGLAGLVKNGRVVPHTVVVAHERQVAALKSVDPRVRAVLTADPCLDRITASATHRHRYRRAFDADGRRMVLLCSTWGPHSLFGTDPRLAERLVSSLPADEYRVAMTLHPNVWQRHGPLQVRAWLRQASTAGLALVPPGHDWRQAMVAADVVISDHGSLTSYAAAAGKPVLLAADGGPEVVAPPLSRLLASLPRLPPDGLLDTVPTPVAASTVATIFHRPGTAAATMNTLFYRIMDLPLPDPRPAEPIPLGEVELSDPTHYRTTVRDASTSATDARLTIRRTTARDGDPGGSLSAADTTPDIALLESASAIWADFPFHSRESATAHIRSLLSRLPGARLATAKTPDGTVVAALRDGSLISATTTTTLSATTAALHWWSTQAGRPRRIEVDAGAASGGVEPR</sequence>
<gene>
    <name evidence="1" type="ORF">CLV68_5463</name>
</gene>
<organism evidence="1 2">
    <name type="scientific">Actinokineospora cianjurensis</name>
    <dbReference type="NCBI Taxonomy" id="585224"/>
    <lineage>
        <taxon>Bacteria</taxon>
        <taxon>Bacillati</taxon>
        <taxon>Actinomycetota</taxon>
        <taxon>Actinomycetes</taxon>
        <taxon>Pseudonocardiales</taxon>
        <taxon>Pseudonocardiaceae</taxon>
        <taxon>Actinokineospora</taxon>
    </lineage>
</organism>
<name>A0A421AZ23_9PSEU</name>
<dbReference type="AlphaFoldDB" id="A0A421AZ23"/>
<keyword evidence="2" id="KW-1185">Reference proteome</keyword>
<protein>
    <recommendedName>
        <fullName evidence="3">CDP-glycerol:poly(Glycerophosphate) glycerophosphotransferase</fullName>
    </recommendedName>
</protein>
<proteinExistence type="predicted"/>
<dbReference type="Gene3D" id="3.40.50.12580">
    <property type="match status" value="1"/>
</dbReference>
<dbReference type="Proteomes" id="UP000282454">
    <property type="component" value="Unassembled WGS sequence"/>
</dbReference>
<evidence type="ECO:0008006" key="3">
    <source>
        <dbReference type="Google" id="ProtNLM"/>
    </source>
</evidence>
<dbReference type="InterPro" id="IPR043148">
    <property type="entry name" value="TagF_C"/>
</dbReference>